<keyword evidence="2" id="KW-0560">Oxidoreductase</keyword>
<dbReference type="InterPro" id="IPR002347">
    <property type="entry name" value="SDR_fam"/>
</dbReference>
<proteinExistence type="inferred from homology"/>
<evidence type="ECO:0000313" key="4">
    <source>
        <dbReference type="Proteomes" id="UP000610303"/>
    </source>
</evidence>
<dbReference type="Pfam" id="PF13561">
    <property type="entry name" value="adh_short_C2"/>
    <property type="match status" value="1"/>
</dbReference>
<evidence type="ECO:0000313" key="3">
    <source>
        <dbReference type="EMBL" id="GGR38802.1"/>
    </source>
</evidence>
<dbReference type="PRINTS" id="PR00081">
    <property type="entry name" value="GDHRDH"/>
</dbReference>
<comment type="similarity">
    <text evidence="1">Belongs to the short-chain dehydrogenases/reductases (SDR) family.</text>
</comment>
<comment type="caution">
    <text evidence="3">The sequence shown here is derived from an EMBL/GenBank/DDBJ whole genome shotgun (WGS) entry which is preliminary data.</text>
</comment>
<evidence type="ECO:0000256" key="1">
    <source>
        <dbReference type="ARBA" id="ARBA00006484"/>
    </source>
</evidence>
<dbReference type="InterPro" id="IPR020904">
    <property type="entry name" value="Sc_DH/Rdtase_CS"/>
</dbReference>
<reference evidence="3" key="2">
    <citation type="submission" date="2020-09" db="EMBL/GenBank/DDBJ databases">
        <authorList>
            <person name="Sun Q."/>
            <person name="Ohkuma M."/>
        </authorList>
    </citation>
    <scope>NUCLEOTIDE SEQUENCE</scope>
    <source>
        <strain evidence="3">JCM 3346</strain>
    </source>
</reference>
<organism evidence="3 4">
    <name type="scientific">Agromyces mediolanus</name>
    <name type="common">Corynebacterium mediolanum</name>
    <dbReference type="NCBI Taxonomy" id="41986"/>
    <lineage>
        <taxon>Bacteria</taxon>
        <taxon>Bacillati</taxon>
        <taxon>Actinomycetota</taxon>
        <taxon>Actinomycetes</taxon>
        <taxon>Micrococcales</taxon>
        <taxon>Microbacteriaceae</taxon>
        <taxon>Agromyces</taxon>
    </lineage>
</organism>
<dbReference type="PANTHER" id="PTHR48107:SF7">
    <property type="entry name" value="RE15974P"/>
    <property type="match status" value="1"/>
</dbReference>
<accession>A0A918FI08</accession>
<dbReference type="SUPFAM" id="SSF51735">
    <property type="entry name" value="NAD(P)-binding Rossmann-fold domains"/>
    <property type="match status" value="1"/>
</dbReference>
<dbReference type="AlphaFoldDB" id="A0A918FI08"/>
<keyword evidence="4" id="KW-1185">Reference proteome</keyword>
<dbReference type="CDD" id="cd05233">
    <property type="entry name" value="SDR_c"/>
    <property type="match status" value="1"/>
</dbReference>
<dbReference type="PROSITE" id="PS00061">
    <property type="entry name" value="ADH_SHORT"/>
    <property type="match status" value="1"/>
</dbReference>
<evidence type="ECO:0000256" key="2">
    <source>
        <dbReference type="ARBA" id="ARBA00023002"/>
    </source>
</evidence>
<dbReference type="RefSeq" id="WP_189086792.1">
    <property type="nucleotide sequence ID" value="NZ_BMRJ01000009.1"/>
</dbReference>
<dbReference type="PANTHER" id="PTHR48107">
    <property type="entry name" value="NADPH-DEPENDENT ALDEHYDE REDUCTASE-LIKE PROTEIN, CHLOROPLASTIC-RELATED"/>
    <property type="match status" value="1"/>
</dbReference>
<dbReference type="InterPro" id="IPR036291">
    <property type="entry name" value="NAD(P)-bd_dom_sf"/>
</dbReference>
<name>A0A918FI08_AGRME</name>
<sequence length="248" mass="25677">MPVALVTGAGRRNGIAHAIAVALAADGWDVAVTSSAERDRELPYGGDPDRDPALLEAELAAHGVRSLRLDADLADPAAPARLLAEVGAELGPVSALVLSHAYSVDSGLLDTTPESFDRHFAVNTRAAWLLIRAFAEQVPAGGGSVVALTSDHTVGNLPYGASKGALDRIVVAAARELGGLGIRSNLVNPGPVDTGWMDEATRTALVAEQPSGRLGTPEDAARLVRFLVAEEGRWVTGQLIHSDGGFSV</sequence>
<reference evidence="3" key="1">
    <citation type="journal article" date="2014" name="Int. J. Syst. Evol. Microbiol.">
        <title>Complete genome sequence of Corynebacterium casei LMG S-19264T (=DSM 44701T), isolated from a smear-ripened cheese.</title>
        <authorList>
            <consortium name="US DOE Joint Genome Institute (JGI-PGF)"/>
            <person name="Walter F."/>
            <person name="Albersmeier A."/>
            <person name="Kalinowski J."/>
            <person name="Ruckert C."/>
        </authorList>
    </citation>
    <scope>NUCLEOTIDE SEQUENCE</scope>
    <source>
        <strain evidence="3">JCM 3346</strain>
    </source>
</reference>
<gene>
    <name evidence="3" type="ORF">GCM10010196_35860</name>
</gene>
<dbReference type="Proteomes" id="UP000610303">
    <property type="component" value="Unassembled WGS sequence"/>
</dbReference>
<dbReference type="EMBL" id="BMRJ01000009">
    <property type="protein sequence ID" value="GGR38802.1"/>
    <property type="molecule type" value="Genomic_DNA"/>
</dbReference>
<dbReference type="Gene3D" id="3.40.50.720">
    <property type="entry name" value="NAD(P)-binding Rossmann-like Domain"/>
    <property type="match status" value="1"/>
</dbReference>
<dbReference type="GO" id="GO:0016614">
    <property type="term" value="F:oxidoreductase activity, acting on CH-OH group of donors"/>
    <property type="evidence" value="ECO:0007669"/>
    <property type="project" value="UniProtKB-ARBA"/>
</dbReference>
<protein>
    <submittedName>
        <fullName evidence="3">Short-chain dehydrogenase</fullName>
    </submittedName>
</protein>